<dbReference type="Pfam" id="PF04542">
    <property type="entry name" value="Sigma70_r2"/>
    <property type="match status" value="1"/>
</dbReference>
<accession>A0ABR8KM74</accession>
<organism evidence="3 4">
    <name type="scientific">Erythrobacter rubeus</name>
    <dbReference type="NCBI Taxonomy" id="2760803"/>
    <lineage>
        <taxon>Bacteria</taxon>
        <taxon>Pseudomonadati</taxon>
        <taxon>Pseudomonadota</taxon>
        <taxon>Alphaproteobacteria</taxon>
        <taxon>Sphingomonadales</taxon>
        <taxon>Erythrobacteraceae</taxon>
        <taxon>Erythrobacter/Porphyrobacter group</taxon>
        <taxon>Erythrobacter</taxon>
    </lineage>
</organism>
<reference evidence="3 4" key="1">
    <citation type="submission" date="2020-09" db="EMBL/GenBank/DDBJ databases">
        <authorList>
            <person name="Yoon J.-W."/>
        </authorList>
    </citation>
    <scope>NUCLEOTIDE SEQUENCE [LARGE SCALE GENOMIC DNA]</scope>
    <source>
        <strain evidence="3 4">KMU-140</strain>
    </source>
</reference>
<dbReference type="SUPFAM" id="SSF88659">
    <property type="entry name" value="Sigma3 and sigma4 domains of RNA polymerase sigma factors"/>
    <property type="match status" value="1"/>
</dbReference>
<name>A0ABR8KM74_9SPHN</name>
<keyword evidence="4" id="KW-1185">Reference proteome</keyword>
<protein>
    <submittedName>
        <fullName evidence="3">RNA polymerase subunit sigma-24</fullName>
    </submittedName>
</protein>
<evidence type="ECO:0000313" key="3">
    <source>
        <dbReference type="EMBL" id="MBD2841614.1"/>
    </source>
</evidence>
<dbReference type="InterPro" id="IPR013324">
    <property type="entry name" value="RNA_pol_sigma_r3/r4-like"/>
</dbReference>
<dbReference type="InterPro" id="IPR013325">
    <property type="entry name" value="RNA_pol_sigma_r2"/>
</dbReference>
<dbReference type="Proteomes" id="UP000635384">
    <property type="component" value="Unassembled WGS sequence"/>
</dbReference>
<evidence type="ECO:0000259" key="1">
    <source>
        <dbReference type="Pfam" id="PF04542"/>
    </source>
</evidence>
<dbReference type="InterPro" id="IPR046531">
    <property type="entry name" value="DUF6596"/>
</dbReference>
<gene>
    <name evidence="3" type="ORF">IB285_04995</name>
</gene>
<feature type="domain" description="DUF6596" evidence="2">
    <location>
        <begin position="168"/>
        <end position="267"/>
    </location>
</feature>
<dbReference type="InterPro" id="IPR007627">
    <property type="entry name" value="RNA_pol_sigma70_r2"/>
</dbReference>
<dbReference type="PANTHER" id="PTHR47756">
    <property type="entry name" value="BLL6612 PROTEIN-RELATED"/>
    <property type="match status" value="1"/>
</dbReference>
<dbReference type="Gene3D" id="1.10.1740.10">
    <property type="match status" value="1"/>
</dbReference>
<dbReference type="RefSeq" id="WP_190787141.1">
    <property type="nucleotide sequence ID" value="NZ_JACXLC010000001.1"/>
</dbReference>
<dbReference type="PANTHER" id="PTHR47756:SF1">
    <property type="entry name" value="BLL0085 PROTEIN"/>
    <property type="match status" value="1"/>
</dbReference>
<evidence type="ECO:0000259" key="2">
    <source>
        <dbReference type="Pfam" id="PF20239"/>
    </source>
</evidence>
<proteinExistence type="predicted"/>
<dbReference type="EMBL" id="JACXLC010000001">
    <property type="protein sequence ID" value="MBD2841614.1"/>
    <property type="molecule type" value="Genomic_DNA"/>
</dbReference>
<sequence>MAARPRLVAALAARLRDLDAAEDAFGEAMEACLALDNPPDRLEGWLMTVARRKAVDAIRKEAARARASEAAALIDEGGQDMGDVIELPEAIPDERLRLIFICCHPAIGIEARTALALKVVCGLPVSAIARVFLTSEPAMFQRITRAKTKVREAGIAFELPERRHWGERLEAVLLTIELAYTAAYQDAAGEIDPELSAEIERLAAMIADLLPEEPEALALASLVMLARSREAARLDEIGAMIPLSKQDPSRWDFEAIEQARTWMDRAACLERSGPYQIMAAIQLTHARRAFDGETDWRAILSLYDVLMQMRPGPMVALNRALALAQVKGPQPAIEVLSTLPIERLRNARPLHVANAHLLTCLGDREAAATALDEALAMNPPRAERLFLERCRIELAQG</sequence>
<evidence type="ECO:0000313" key="4">
    <source>
        <dbReference type="Proteomes" id="UP000635384"/>
    </source>
</evidence>
<feature type="domain" description="RNA polymerase sigma-70 region 2" evidence="1">
    <location>
        <begin position="4"/>
        <end position="62"/>
    </location>
</feature>
<dbReference type="SUPFAM" id="SSF88946">
    <property type="entry name" value="Sigma2 domain of RNA polymerase sigma factors"/>
    <property type="match status" value="1"/>
</dbReference>
<comment type="caution">
    <text evidence="3">The sequence shown here is derived from an EMBL/GenBank/DDBJ whole genome shotgun (WGS) entry which is preliminary data.</text>
</comment>
<dbReference type="Pfam" id="PF20239">
    <property type="entry name" value="DUF6596"/>
    <property type="match status" value="1"/>
</dbReference>